<gene>
    <name evidence="1" type="ORF">L6452_21302</name>
</gene>
<organism evidence="1 2">
    <name type="scientific">Arctium lappa</name>
    <name type="common">Greater burdock</name>
    <name type="synonym">Lappa major</name>
    <dbReference type="NCBI Taxonomy" id="4217"/>
    <lineage>
        <taxon>Eukaryota</taxon>
        <taxon>Viridiplantae</taxon>
        <taxon>Streptophyta</taxon>
        <taxon>Embryophyta</taxon>
        <taxon>Tracheophyta</taxon>
        <taxon>Spermatophyta</taxon>
        <taxon>Magnoliopsida</taxon>
        <taxon>eudicotyledons</taxon>
        <taxon>Gunneridae</taxon>
        <taxon>Pentapetalae</taxon>
        <taxon>asterids</taxon>
        <taxon>campanulids</taxon>
        <taxon>Asterales</taxon>
        <taxon>Asteraceae</taxon>
        <taxon>Carduoideae</taxon>
        <taxon>Cardueae</taxon>
        <taxon>Arctiinae</taxon>
        <taxon>Arctium</taxon>
    </lineage>
</organism>
<proteinExistence type="predicted"/>
<reference evidence="2" key="1">
    <citation type="journal article" date="2022" name="Mol. Ecol. Resour.">
        <title>The genomes of chicory, endive, great burdock and yacon provide insights into Asteraceae palaeo-polyploidization history and plant inulin production.</title>
        <authorList>
            <person name="Fan W."/>
            <person name="Wang S."/>
            <person name="Wang H."/>
            <person name="Wang A."/>
            <person name="Jiang F."/>
            <person name="Liu H."/>
            <person name="Zhao H."/>
            <person name="Xu D."/>
            <person name="Zhang Y."/>
        </authorList>
    </citation>
    <scope>NUCLEOTIDE SEQUENCE [LARGE SCALE GENOMIC DNA]</scope>
    <source>
        <strain evidence="2">cv. Niubang</strain>
    </source>
</reference>
<sequence>MVHSCKDYLEAAEDEYILQHISMDKFPIVDWVPPGDESLAFLTLCFLKGNPEAIFRRGMMEYFSLTRVESGLDYLKRAAEKGHPEATYAYCMILLSKGEKSVLNLLNSRFRDWKIQDCRDKIRWVLSQIWINNRISLQQDYIFNCHHHGIGIGGFDRQVFSCQSCMWYQELRVFSRIVNGVA</sequence>
<protein>
    <submittedName>
        <fullName evidence="1">Uncharacterized protein</fullName>
    </submittedName>
</protein>
<accession>A0ACB9BF27</accession>
<evidence type="ECO:0000313" key="2">
    <source>
        <dbReference type="Proteomes" id="UP001055879"/>
    </source>
</evidence>
<dbReference type="Proteomes" id="UP001055879">
    <property type="component" value="Linkage Group LG06"/>
</dbReference>
<comment type="caution">
    <text evidence="1">The sequence shown here is derived from an EMBL/GenBank/DDBJ whole genome shotgun (WGS) entry which is preliminary data.</text>
</comment>
<reference evidence="1 2" key="2">
    <citation type="journal article" date="2022" name="Mol. Ecol. Resour.">
        <title>The genomes of chicory, endive, great burdock and yacon provide insights into Asteraceae paleo-polyploidization history and plant inulin production.</title>
        <authorList>
            <person name="Fan W."/>
            <person name="Wang S."/>
            <person name="Wang H."/>
            <person name="Wang A."/>
            <person name="Jiang F."/>
            <person name="Liu H."/>
            <person name="Zhao H."/>
            <person name="Xu D."/>
            <person name="Zhang Y."/>
        </authorList>
    </citation>
    <scope>NUCLEOTIDE SEQUENCE [LARGE SCALE GENOMIC DNA]</scope>
    <source>
        <strain evidence="2">cv. Niubang</strain>
    </source>
</reference>
<dbReference type="EMBL" id="CM042052">
    <property type="protein sequence ID" value="KAI3720386.1"/>
    <property type="molecule type" value="Genomic_DNA"/>
</dbReference>
<evidence type="ECO:0000313" key="1">
    <source>
        <dbReference type="EMBL" id="KAI3720386.1"/>
    </source>
</evidence>
<keyword evidence="2" id="KW-1185">Reference proteome</keyword>
<name>A0ACB9BF27_ARCLA</name>